<keyword evidence="2" id="KW-1185">Reference proteome</keyword>
<proteinExistence type="predicted"/>
<dbReference type="Proteomes" id="UP001234297">
    <property type="component" value="Chromosome 1"/>
</dbReference>
<dbReference type="EMBL" id="CM056809">
    <property type="protein sequence ID" value="KAJ8650710.1"/>
    <property type="molecule type" value="Genomic_DNA"/>
</dbReference>
<accession>A0ACC2MY91</accession>
<reference evidence="1 2" key="1">
    <citation type="journal article" date="2022" name="Hortic Res">
        <title>A haplotype resolved chromosomal level avocado genome allows analysis of novel avocado genes.</title>
        <authorList>
            <person name="Nath O."/>
            <person name="Fletcher S.J."/>
            <person name="Hayward A."/>
            <person name="Shaw L.M."/>
            <person name="Masouleh A.K."/>
            <person name="Furtado A."/>
            <person name="Henry R.J."/>
            <person name="Mitter N."/>
        </authorList>
    </citation>
    <scope>NUCLEOTIDE SEQUENCE [LARGE SCALE GENOMIC DNA]</scope>
    <source>
        <strain evidence="2">cv. Hass</strain>
    </source>
</reference>
<comment type="caution">
    <text evidence="1">The sequence shown here is derived from an EMBL/GenBank/DDBJ whole genome shotgun (WGS) entry which is preliminary data.</text>
</comment>
<name>A0ACC2MY91_PERAE</name>
<organism evidence="1 2">
    <name type="scientific">Persea americana</name>
    <name type="common">Avocado</name>
    <dbReference type="NCBI Taxonomy" id="3435"/>
    <lineage>
        <taxon>Eukaryota</taxon>
        <taxon>Viridiplantae</taxon>
        <taxon>Streptophyta</taxon>
        <taxon>Embryophyta</taxon>
        <taxon>Tracheophyta</taxon>
        <taxon>Spermatophyta</taxon>
        <taxon>Magnoliopsida</taxon>
        <taxon>Magnoliidae</taxon>
        <taxon>Laurales</taxon>
        <taxon>Lauraceae</taxon>
        <taxon>Persea</taxon>
    </lineage>
</organism>
<sequence>MGREKDVAAAGPGRRQWPPSIQAGGEDGEGEKGRRERESSGGGRERKGKRGISCHPQPESVAAVGRSQPWR</sequence>
<evidence type="ECO:0000313" key="1">
    <source>
        <dbReference type="EMBL" id="KAJ8650710.1"/>
    </source>
</evidence>
<evidence type="ECO:0000313" key="2">
    <source>
        <dbReference type="Proteomes" id="UP001234297"/>
    </source>
</evidence>
<protein>
    <submittedName>
        <fullName evidence="1">Uncharacterized protein</fullName>
    </submittedName>
</protein>
<gene>
    <name evidence="1" type="ORF">MRB53_003733</name>
</gene>